<dbReference type="PROSITE" id="PS00924">
    <property type="entry name" value="ASP_GLU_RACEMASE_2"/>
    <property type="match status" value="1"/>
</dbReference>
<organism evidence="8 9">
    <name type="scientific">Pseudovibrio exalbescens</name>
    <dbReference type="NCBI Taxonomy" id="197461"/>
    <lineage>
        <taxon>Bacteria</taxon>
        <taxon>Pseudomonadati</taxon>
        <taxon>Pseudomonadota</taxon>
        <taxon>Alphaproteobacteria</taxon>
        <taxon>Hyphomicrobiales</taxon>
        <taxon>Stappiaceae</taxon>
        <taxon>Pseudovibrio</taxon>
    </lineage>
</organism>
<dbReference type="EC" id="5.1.1.3" evidence="2 7"/>
<dbReference type="HAMAP" id="MF_00258">
    <property type="entry name" value="Glu_racemase"/>
    <property type="match status" value="1"/>
</dbReference>
<comment type="caution">
    <text evidence="8">The sequence shown here is derived from an EMBL/GenBank/DDBJ whole genome shotgun (WGS) entry which is preliminary data.</text>
</comment>
<dbReference type="InterPro" id="IPR004391">
    <property type="entry name" value="Glu_race"/>
</dbReference>
<dbReference type="AlphaFoldDB" id="A0A1U7JKN3"/>
<dbReference type="InterPro" id="IPR015942">
    <property type="entry name" value="Asp/Glu/hydantoin_racemase"/>
</dbReference>
<accession>A0A1U7JKN3</accession>
<dbReference type="RefSeq" id="WP_051268749.1">
    <property type="nucleotide sequence ID" value="NZ_LVVZ01000005.1"/>
</dbReference>
<dbReference type="GO" id="GO:0008881">
    <property type="term" value="F:glutamate racemase activity"/>
    <property type="evidence" value="ECO:0007669"/>
    <property type="project" value="UniProtKB-UniRule"/>
</dbReference>
<dbReference type="STRING" id="197461.A3843_02750"/>
<evidence type="ECO:0000313" key="9">
    <source>
        <dbReference type="Proteomes" id="UP000185783"/>
    </source>
</evidence>
<dbReference type="GO" id="GO:0009252">
    <property type="term" value="P:peptidoglycan biosynthetic process"/>
    <property type="evidence" value="ECO:0007669"/>
    <property type="project" value="UniProtKB-UniRule"/>
</dbReference>
<keyword evidence="5 7" id="KW-0413">Isomerase</keyword>
<evidence type="ECO:0000256" key="1">
    <source>
        <dbReference type="ARBA" id="ARBA00001602"/>
    </source>
</evidence>
<evidence type="ECO:0000256" key="3">
    <source>
        <dbReference type="ARBA" id="ARBA00022960"/>
    </source>
</evidence>
<keyword evidence="3 7" id="KW-0133">Cell shape</keyword>
<comment type="pathway">
    <text evidence="7">Cell wall biogenesis; peptidoglycan biosynthesis.</text>
</comment>
<evidence type="ECO:0000256" key="2">
    <source>
        <dbReference type="ARBA" id="ARBA00013090"/>
    </source>
</evidence>
<evidence type="ECO:0000256" key="7">
    <source>
        <dbReference type="HAMAP-Rule" id="MF_00258"/>
    </source>
</evidence>
<dbReference type="PANTHER" id="PTHR21198:SF2">
    <property type="entry name" value="GLUTAMATE RACEMASE"/>
    <property type="match status" value="1"/>
</dbReference>
<dbReference type="InterPro" id="IPR033134">
    <property type="entry name" value="Asp/Glu_racemase_AS_2"/>
</dbReference>
<dbReference type="NCBIfam" id="TIGR00067">
    <property type="entry name" value="glut_race"/>
    <property type="match status" value="1"/>
</dbReference>
<dbReference type="SUPFAM" id="SSF53681">
    <property type="entry name" value="Aspartate/glutamate racemase"/>
    <property type="match status" value="2"/>
</dbReference>
<keyword evidence="6 7" id="KW-0961">Cell wall biogenesis/degradation</keyword>
<evidence type="ECO:0000256" key="5">
    <source>
        <dbReference type="ARBA" id="ARBA00023235"/>
    </source>
</evidence>
<dbReference type="GO" id="GO:0071555">
    <property type="term" value="P:cell wall organization"/>
    <property type="evidence" value="ECO:0007669"/>
    <property type="project" value="UniProtKB-KW"/>
</dbReference>
<feature type="active site" description="Proton donor/acceptor" evidence="7">
    <location>
        <position position="88"/>
    </location>
</feature>
<sequence>MPAVDPEKISVGRCDMPGRILVFDSGIGGLSVLRHIRRNRPEDGLLYLADDLGFPYGDWEEEALAAHIERLIARVATEWRPSALVVACNTASTLVLPRLRARFTFPIVGTVPAIKPAATATRSGMVSVLATPGTVRRDYTRDLIATFAKGVDVTLVGATRIAQLAEDKLAGRSVDMSALADQIHPCFKEYQGKRTDCIVLACTHYPFLLREMKEVAPWPVEWIDPSAAIARQLDRVLPVGNAVHPAPCLFMYSSGHVFNEPDFEALS</sequence>
<dbReference type="GO" id="GO:0008360">
    <property type="term" value="P:regulation of cell shape"/>
    <property type="evidence" value="ECO:0007669"/>
    <property type="project" value="UniProtKB-KW"/>
</dbReference>
<feature type="binding site" evidence="7">
    <location>
        <begin position="89"/>
        <end position="90"/>
    </location>
    <ligand>
        <name>substrate</name>
    </ligand>
</feature>
<feature type="active site" description="Proton donor/acceptor" evidence="7">
    <location>
        <position position="202"/>
    </location>
</feature>
<dbReference type="Gene3D" id="3.40.50.1860">
    <property type="match status" value="2"/>
</dbReference>
<feature type="binding site" evidence="7">
    <location>
        <begin position="56"/>
        <end position="57"/>
    </location>
    <ligand>
        <name>substrate</name>
    </ligand>
</feature>
<feature type="binding site" evidence="7">
    <location>
        <begin position="24"/>
        <end position="25"/>
    </location>
    <ligand>
        <name>substrate</name>
    </ligand>
</feature>
<name>A0A1U7JKN3_9HYPH</name>
<evidence type="ECO:0000256" key="4">
    <source>
        <dbReference type="ARBA" id="ARBA00022984"/>
    </source>
</evidence>
<comment type="function">
    <text evidence="7">Provides the (R)-glutamate required for cell wall biosynthesis.</text>
</comment>
<proteinExistence type="inferred from homology"/>
<keyword evidence="4 7" id="KW-0573">Peptidoglycan synthesis</keyword>
<dbReference type="UniPathway" id="UPA00219"/>
<dbReference type="Proteomes" id="UP000185783">
    <property type="component" value="Unassembled WGS sequence"/>
</dbReference>
<gene>
    <name evidence="7" type="primary">murI</name>
    <name evidence="8" type="ORF">A3843_02750</name>
</gene>
<protein>
    <recommendedName>
        <fullName evidence="2 7">Glutamate racemase</fullName>
        <ecNumber evidence="2 7">5.1.1.3</ecNumber>
    </recommendedName>
</protein>
<keyword evidence="9" id="KW-1185">Reference proteome</keyword>
<dbReference type="Pfam" id="PF01177">
    <property type="entry name" value="Asp_Glu_race"/>
    <property type="match status" value="1"/>
</dbReference>
<evidence type="ECO:0000313" key="8">
    <source>
        <dbReference type="EMBL" id="OKL45277.1"/>
    </source>
</evidence>
<dbReference type="PROSITE" id="PS00923">
    <property type="entry name" value="ASP_GLU_RACEMASE_1"/>
    <property type="match status" value="1"/>
</dbReference>
<feature type="binding site" evidence="7">
    <location>
        <begin position="203"/>
        <end position="204"/>
    </location>
    <ligand>
        <name>substrate</name>
    </ligand>
</feature>
<dbReference type="InterPro" id="IPR001920">
    <property type="entry name" value="Asp/Glu_race"/>
</dbReference>
<dbReference type="PANTHER" id="PTHR21198">
    <property type="entry name" value="GLUTAMATE RACEMASE"/>
    <property type="match status" value="1"/>
</dbReference>
<comment type="catalytic activity">
    <reaction evidence="1 7">
        <text>L-glutamate = D-glutamate</text>
        <dbReference type="Rhea" id="RHEA:12813"/>
        <dbReference type="ChEBI" id="CHEBI:29985"/>
        <dbReference type="ChEBI" id="CHEBI:29986"/>
        <dbReference type="EC" id="5.1.1.3"/>
    </reaction>
</comment>
<evidence type="ECO:0000256" key="6">
    <source>
        <dbReference type="ARBA" id="ARBA00023316"/>
    </source>
</evidence>
<dbReference type="InterPro" id="IPR018187">
    <property type="entry name" value="Asp/Glu_racemase_AS_1"/>
</dbReference>
<dbReference type="EMBL" id="LVVZ01000005">
    <property type="protein sequence ID" value="OKL45277.1"/>
    <property type="molecule type" value="Genomic_DNA"/>
</dbReference>
<comment type="similarity">
    <text evidence="7">Belongs to the aspartate/glutamate racemases family.</text>
</comment>
<reference evidence="8 9" key="1">
    <citation type="submission" date="2016-03" db="EMBL/GenBank/DDBJ databases">
        <title>Genome sequence of Nesiotobacter sp. nov., a moderately halophilic alphaproteobacterium isolated from the Yellow Sea, China.</title>
        <authorList>
            <person name="Zhang G."/>
            <person name="Zhang R."/>
        </authorList>
    </citation>
    <scope>NUCLEOTIDE SEQUENCE [LARGE SCALE GENOMIC DNA]</scope>
    <source>
        <strain evidence="8 9">WB1-6</strain>
    </source>
</reference>